<sequence>MTFQLSQADPLLANARGVAQRNAAFFDRVTRRTRPAWLSPLADAGDDNSHAVAVAASVARTAAFFARPAVA</sequence>
<protein>
    <submittedName>
        <fullName evidence="1">Uncharacterized protein</fullName>
    </submittedName>
</protein>
<reference evidence="2 4" key="2">
    <citation type="submission" date="2018-10" db="EMBL/GenBank/DDBJ databases">
        <title>Genomic Encyclopedia of Type Strains, Phase IV (KMG-IV): sequencing the most valuable type-strain genomes for metagenomic binning, comparative biology and taxonomic classification.</title>
        <authorList>
            <person name="Goeker M."/>
        </authorList>
    </citation>
    <scope>NUCLEOTIDE SEQUENCE [LARGE SCALE GENOMIC DNA]</scope>
    <source>
        <strain evidence="2 4">DSM 19791</strain>
    </source>
</reference>
<dbReference type="Proteomes" id="UP000276029">
    <property type="component" value="Unassembled WGS sequence"/>
</dbReference>
<proteinExistence type="predicted"/>
<evidence type="ECO:0000313" key="4">
    <source>
        <dbReference type="Proteomes" id="UP000276029"/>
    </source>
</evidence>
<keyword evidence="4" id="KW-1185">Reference proteome</keyword>
<organism evidence="1 3">
    <name type="scientific">Sphingosinicella microcystinivorans</name>
    <dbReference type="NCBI Taxonomy" id="335406"/>
    <lineage>
        <taxon>Bacteria</taxon>
        <taxon>Pseudomonadati</taxon>
        <taxon>Pseudomonadota</taxon>
        <taxon>Alphaproteobacteria</taxon>
        <taxon>Sphingomonadales</taxon>
        <taxon>Sphingosinicellaceae</taxon>
        <taxon>Sphingosinicella</taxon>
    </lineage>
</organism>
<dbReference type="KEGG" id="smic:SmB9_14920"/>
<dbReference type="Proteomes" id="UP000275727">
    <property type="component" value="Chromosome"/>
</dbReference>
<accession>A0AAD1D5Y4</accession>
<dbReference type="AlphaFoldDB" id="A0AAD1D5Y4"/>
<evidence type="ECO:0000313" key="3">
    <source>
        <dbReference type="Proteomes" id="UP000275727"/>
    </source>
</evidence>
<evidence type="ECO:0000313" key="2">
    <source>
        <dbReference type="EMBL" id="RKS90917.1"/>
    </source>
</evidence>
<dbReference type="RefSeq" id="WP_121047423.1">
    <property type="nucleotide sequence ID" value="NZ_AP018711.1"/>
</dbReference>
<name>A0AAD1D5Y4_SPHMI</name>
<dbReference type="EMBL" id="AP018711">
    <property type="protein sequence ID" value="BBE33834.1"/>
    <property type="molecule type" value="Genomic_DNA"/>
</dbReference>
<gene>
    <name evidence="2" type="ORF">DFR51_0461</name>
    <name evidence="1" type="ORF">SmB9_14920</name>
</gene>
<reference evidence="1 3" key="1">
    <citation type="submission" date="2018-06" db="EMBL/GenBank/DDBJ databases">
        <title>Complete Genome Sequence of the Microcystin-Degrading Bacterium Sphingosinicella microcystinivorans Strain B-9.</title>
        <authorList>
            <person name="Jin H."/>
            <person name="Nishizawa T."/>
            <person name="Guo Y."/>
            <person name="Nishizawa A."/>
            <person name="Park H."/>
            <person name="Kato H."/>
            <person name="Tsuji K."/>
            <person name="Harada K."/>
        </authorList>
    </citation>
    <scope>NUCLEOTIDE SEQUENCE [LARGE SCALE GENOMIC DNA]</scope>
    <source>
        <strain evidence="1 3">B9</strain>
    </source>
</reference>
<dbReference type="EMBL" id="RBWX01000007">
    <property type="protein sequence ID" value="RKS90917.1"/>
    <property type="molecule type" value="Genomic_DNA"/>
</dbReference>
<evidence type="ECO:0000313" key="1">
    <source>
        <dbReference type="EMBL" id="BBE33834.1"/>
    </source>
</evidence>